<dbReference type="InterPro" id="IPR055444">
    <property type="entry name" value="ARM_ECM29"/>
</dbReference>
<dbReference type="GO" id="GO:0000502">
    <property type="term" value="C:proteasome complex"/>
    <property type="evidence" value="ECO:0007669"/>
    <property type="project" value="UniProtKB-KW"/>
</dbReference>
<evidence type="ECO:0000256" key="2">
    <source>
        <dbReference type="ARBA" id="ARBA00022490"/>
    </source>
</evidence>
<keyword evidence="4" id="KW-0647">Proteasome</keyword>
<proteinExistence type="predicted"/>
<dbReference type="GO" id="GO:0005634">
    <property type="term" value="C:nucleus"/>
    <property type="evidence" value="ECO:0007669"/>
    <property type="project" value="TreeGrafter"/>
</dbReference>
<dbReference type="Pfam" id="PF24492">
    <property type="entry name" value="HEAT_ECM29"/>
    <property type="match status" value="1"/>
</dbReference>
<evidence type="ECO:0000259" key="8">
    <source>
        <dbReference type="Pfam" id="PF24492"/>
    </source>
</evidence>
<dbReference type="Pfam" id="PF13001">
    <property type="entry name" value="ECM29_N"/>
    <property type="match status" value="1"/>
</dbReference>
<dbReference type="SUPFAM" id="SSF48371">
    <property type="entry name" value="ARM repeat"/>
    <property type="match status" value="3"/>
</dbReference>
<dbReference type="EMBL" id="JAACXV010014085">
    <property type="protein sequence ID" value="KAF7270517.1"/>
    <property type="molecule type" value="Genomic_DNA"/>
</dbReference>
<dbReference type="InterPro" id="IPR055443">
    <property type="entry name" value="HEAT_ECM29"/>
</dbReference>
<evidence type="ECO:0000259" key="7">
    <source>
        <dbReference type="Pfam" id="PF23702"/>
    </source>
</evidence>
<dbReference type="Pfam" id="PF23731">
    <property type="entry name" value="ARM_ECM29_C"/>
    <property type="match status" value="1"/>
</dbReference>
<dbReference type="InterPro" id="IPR024372">
    <property type="entry name" value="Ecm29_N"/>
</dbReference>
<protein>
    <recommendedName>
        <fullName evidence="12">Proteasome-associated protein ECM29-like protein</fullName>
    </recommendedName>
</protein>
<keyword evidence="2" id="KW-0963">Cytoplasm</keyword>
<organism evidence="10 11">
    <name type="scientific">Rhynchophorus ferrugineus</name>
    <name type="common">Red palm weevil</name>
    <name type="synonym">Curculio ferrugineus</name>
    <dbReference type="NCBI Taxonomy" id="354439"/>
    <lineage>
        <taxon>Eukaryota</taxon>
        <taxon>Metazoa</taxon>
        <taxon>Ecdysozoa</taxon>
        <taxon>Arthropoda</taxon>
        <taxon>Hexapoda</taxon>
        <taxon>Insecta</taxon>
        <taxon>Pterygota</taxon>
        <taxon>Neoptera</taxon>
        <taxon>Endopterygota</taxon>
        <taxon>Coleoptera</taxon>
        <taxon>Polyphaga</taxon>
        <taxon>Cucujiformia</taxon>
        <taxon>Curculionidae</taxon>
        <taxon>Dryophthorinae</taxon>
        <taxon>Rhynchophorus</taxon>
    </lineage>
</organism>
<gene>
    <name evidence="10" type="ORF">GWI33_016522</name>
</gene>
<evidence type="ECO:0000259" key="6">
    <source>
        <dbReference type="Pfam" id="PF13001"/>
    </source>
</evidence>
<evidence type="ECO:0000313" key="11">
    <source>
        <dbReference type="Proteomes" id="UP000625711"/>
    </source>
</evidence>
<dbReference type="GO" id="GO:0005737">
    <property type="term" value="C:cytoplasm"/>
    <property type="evidence" value="ECO:0007669"/>
    <property type="project" value="UniProtKB-SubCell"/>
</dbReference>
<dbReference type="GO" id="GO:0036503">
    <property type="term" value="P:ERAD pathway"/>
    <property type="evidence" value="ECO:0007669"/>
    <property type="project" value="TreeGrafter"/>
</dbReference>
<evidence type="ECO:0000256" key="5">
    <source>
        <dbReference type="SAM" id="MobiDB-lite"/>
    </source>
</evidence>
<evidence type="ECO:0008006" key="12">
    <source>
        <dbReference type="Google" id="ProtNLM"/>
    </source>
</evidence>
<feature type="domain" description="Proteasome component Ecm29 N-terminal" evidence="6">
    <location>
        <begin position="11"/>
        <end position="503"/>
    </location>
</feature>
<dbReference type="Pfam" id="PF25757">
    <property type="entry name" value="TPR_DNAAF5"/>
    <property type="match status" value="1"/>
</dbReference>
<evidence type="ECO:0000256" key="1">
    <source>
        <dbReference type="ARBA" id="ARBA00004496"/>
    </source>
</evidence>
<dbReference type="InterPro" id="IPR057978">
    <property type="entry name" value="TPR_DAAF5"/>
</dbReference>
<keyword evidence="11" id="KW-1185">Reference proteome</keyword>
<evidence type="ECO:0000256" key="3">
    <source>
        <dbReference type="ARBA" id="ARBA00022737"/>
    </source>
</evidence>
<evidence type="ECO:0000313" key="10">
    <source>
        <dbReference type="EMBL" id="KAF7270517.1"/>
    </source>
</evidence>
<dbReference type="PANTHER" id="PTHR23346">
    <property type="entry name" value="TRANSLATIONAL ACTIVATOR GCN1-RELATED"/>
    <property type="match status" value="1"/>
</dbReference>
<dbReference type="Gene3D" id="1.25.10.10">
    <property type="entry name" value="Leucine-rich Repeat Variant"/>
    <property type="match status" value="4"/>
</dbReference>
<feature type="region of interest" description="Disordered" evidence="5">
    <location>
        <begin position="1645"/>
        <end position="1666"/>
    </location>
</feature>
<sequence length="1828" mass="203828">MAGAVDELMLLERVFLRLGSAETDEQLQNVLCKFLPPVLLKLSSQQEGVRKKVMELLIHVNRRIKTRPLVQLPIEALLTQYQDPEATSFVTNFTIIYIKSGFPRLEIEKQAELVPMVLNALQNKPVTHMDSLLLLLIPLLGKVKVPTEPEKVATLFGLNEKPQISKHLLDLLLDMLLLPYSALSPQSPSGEAQSSNVSLPVPPGMSEMTYKRITNNNPMKPEELEEIKLGIVKFLAHGVFKNEDILPHFIIAAADTRFAVANLADMELKKVIGSVDWGSCQISQPLFTLFLGTKVPKQDLKKVPASTRLRLKLLTYLCRVTDAGFLFPASIQVIFDSLYGENTNTRLKTLALNFTNNLIRYATGDTISKVAPVLLAGLIKQIKEGEDVHKGQAYVTIGMLAQKFPQTVFEDVGLLELYFKHLEVANPDMKIQVREGLLNLILAYKHDIFPSEANKDGRLQLLFALIKINMSSEEPMVRFASVRTLATIFPPDHVPSKFLLLLGTGDRKDEVSQDAFKSLYGSSRKNDIDLAKETSDKCVSMPSFEEITGYVHCEAEINMEDKKKHVVYGNHTLPFDVNTYKEILLYLRLCLIRDLDVPLTREVLKHPCEYSPTISKHLRELFEKCVKKNNVLVQYGSLIRRLLLAHPAIEPLSCMTELIASVPELKSLVAKDVQWLRDQLNNTKEEVREYNAVLYSLVLVETVDDAAFIEAIKYLIGQTTNKSLEAQHGALLAIGNCIEYFILKKKWENTLMENNELIRSAIETLASFLKHSNQLLAGAACTSLGSIGRIQGLPLDNGKSTPSTDSPDAKRPAISSITKLQLVEKLLDIMNNVKLSAKAREKAARSLGLICVGERFVHTKKVLQGLLHTAKETKDVEVHFTIGESLVMGCQSVWSAEARNSWKVLPKDYAPSTTERLEDDHLDWLLEELLRLASQTHPNSKQASCIWLLAVIKGCGEREPIKKRLQELQNTFMGFLSENNDIVQDVASKGLCVVYDTYKSEELLAALVKQLTSGSRGVGQISSDTKLFEEGQLGKAPTGGNLTTYKELCSLASDLNKPDLIYQFMHLANHNAIWNSKKGAAFGFSTIAEKCGEDLKNFLPDIIPKLYRYQYDPTPSIQMSMANIWRVLVSEPQKMLDQYYNEILRDLLDNINSSQYRVRQSCCLALQDFLKGSPNRSIHDAVDAMDELWGKLFRVMDDHHEQTRLTATRTTRILSKLCIRGCDISQGKAGVKMVEAILPPLLNTGITHTVAEIRLISLQTVSELVSSAGKQLKPFLPKLIPALLQATSELESAKLSYLSTMMGGQSQAQEAIDSARASIAKSHFTTETVSKSLQYADATILEELVPKIVELMKGSVGLGTRIACAHFITLLVVQLGKDIQPYSGKFLATLVNGLTDRNSAIRKHYATAIGHLVSTSKESSLDKLFDKLKLWYFEREDDSIRSACAHTIQSIGVHNQEILKSHSEVVLPLVFFAMHADKTPETQNTLDVWTEVWSEHSPGTETGIRQNIENICAMLKEALESPSWTCKAQAANAIATVASKLGTTMDSKYRNVLLNILLSGLSGRTWNGKDKLLKALSSICTNCKDAVKQDPEVNPKSIIDAVLKESKKEEISYKISSWQCLGEVVSALEMDTFEEVYNIIESTLRGSGGSNEDDEEGMSAQEAKKGRENAIKLKEEAYETLGKAWPGNSDATQKKYRELVVDHILETLPVVTRSVQVSVLSALYNFVDKLLLLKQNSLDEADKRDLGKIVTKILEAVTYSLGIPKHTRLRKEALNVIFCLGTRLKACPDAKEQELEVGRAFALALPDLLSDTQPEIKSRVNDIKKMFS</sequence>
<dbReference type="InterPro" id="IPR016024">
    <property type="entry name" value="ARM-type_fold"/>
</dbReference>
<dbReference type="Pfam" id="PF23702">
    <property type="entry name" value="ARM_ECM29"/>
    <property type="match status" value="1"/>
</dbReference>
<reference evidence="10" key="1">
    <citation type="submission" date="2020-08" db="EMBL/GenBank/DDBJ databases">
        <title>Genome sequencing and assembly of the red palm weevil Rhynchophorus ferrugineus.</title>
        <authorList>
            <person name="Dias G.B."/>
            <person name="Bergman C.M."/>
            <person name="Manee M."/>
        </authorList>
    </citation>
    <scope>NUCLEOTIDE SEQUENCE</scope>
    <source>
        <strain evidence="10">AA-2017</strain>
        <tissue evidence="10">Whole larva</tissue>
    </source>
</reference>
<dbReference type="PANTHER" id="PTHR23346:SF19">
    <property type="entry name" value="PROTEASOME ADAPTER AND SCAFFOLD PROTEIN ECM29"/>
    <property type="match status" value="1"/>
</dbReference>
<accession>A0A834I108</accession>
<feature type="domain" description="Proteasome adapter and scaffold protein ECM29 HEAT-repeat" evidence="8">
    <location>
        <begin position="1272"/>
        <end position="1433"/>
    </location>
</feature>
<feature type="domain" description="Dynein axonemal assembly factor 5 TPR repeats" evidence="9">
    <location>
        <begin position="1086"/>
        <end position="1186"/>
    </location>
</feature>
<name>A0A834I108_RHYFE</name>
<comment type="subcellular location">
    <subcellularLocation>
        <location evidence="1">Cytoplasm</location>
    </subcellularLocation>
</comment>
<dbReference type="Proteomes" id="UP000625711">
    <property type="component" value="Unassembled WGS sequence"/>
</dbReference>
<dbReference type="OrthoDB" id="16066at2759"/>
<keyword evidence="3" id="KW-0677">Repeat</keyword>
<dbReference type="InterPro" id="IPR011989">
    <property type="entry name" value="ARM-like"/>
</dbReference>
<evidence type="ECO:0000256" key="4">
    <source>
        <dbReference type="ARBA" id="ARBA00022942"/>
    </source>
</evidence>
<dbReference type="GO" id="GO:0043248">
    <property type="term" value="P:proteasome assembly"/>
    <property type="evidence" value="ECO:0007669"/>
    <property type="project" value="InterPro"/>
</dbReference>
<dbReference type="GO" id="GO:0060090">
    <property type="term" value="F:molecular adaptor activity"/>
    <property type="evidence" value="ECO:0007669"/>
    <property type="project" value="InterPro"/>
</dbReference>
<feature type="domain" description="ECM29 ARM-like repeats" evidence="7">
    <location>
        <begin position="600"/>
        <end position="787"/>
    </location>
</feature>
<evidence type="ECO:0000259" key="9">
    <source>
        <dbReference type="Pfam" id="PF25757"/>
    </source>
</evidence>
<comment type="caution">
    <text evidence="10">The sequence shown here is derived from an EMBL/GenBank/DDBJ whole genome shotgun (WGS) entry which is preliminary data.</text>
</comment>